<keyword evidence="2" id="KW-1185">Reference proteome</keyword>
<gene>
    <name evidence="1" type="ORF">HPB50_003598</name>
</gene>
<protein>
    <submittedName>
        <fullName evidence="1">Uncharacterized protein</fullName>
    </submittedName>
</protein>
<proteinExistence type="predicted"/>
<accession>A0ACB7T0I3</accession>
<sequence>MFASRATCEHSCVFGYRPKDVCFDTPLFSGCEREDVNESWWYFEGGRCHLWSFPAGACPSNDSAVFPTAAECASRCAGRATALCGVPRPTACRRNQLRFPFFAHFTEPEGRVRCLRASTVLDAGHRCLDGSNRFASLTDCAEACASSKASDASTHAHGTSKRR</sequence>
<reference evidence="1" key="1">
    <citation type="submission" date="2020-05" db="EMBL/GenBank/DDBJ databases">
        <title>Large-scale comparative analyses of tick genomes elucidate their genetic diversity and vector capacities.</title>
        <authorList>
            <person name="Jia N."/>
            <person name="Wang J."/>
            <person name="Shi W."/>
            <person name="Du L."/>
            <person name="Sun Y."/>
            <person name="Zhan W."/>
            <person name="Jiang J."/>
            <person name="Wang Q."/>
            <person name="Zhang B."/>
            <person name="Ji P."/>
            <person name="Sakyi L.B."/>
            <person name="Cui X."/>
            <person name="Yuan T."/>
            <person name="Jiang B."/>
            <person name="Yang W."/>
            <person name="Lam T.T.-Y."/>
            <person name="Chang Q."/>
            <person name="Ding S."/>
            <person name="Wang X."/>
            <person name="Zhu J."/>
            <person name="Ruan X."/>
            <person name="Zhao L."/>
            <person name="Wei J."/>
            <person name="Que T."/>
            <person name="Du C."/>
            <person name="Cheng J."/>
            <person name="Dai P."/>
            <person name="Han X."/>
            <person name="Huang E."/>
            <person name="Gao Y."/>
            <person name="Liu J."/>
            <person name="Shao H."/>
            <person name="Ye R."/>
            <person name="Li L."/>
            <person name="Wei W."/>
            <person name="Wang X."/>
            <person name="Wang C."/>
            <person name="Yang T."/>
            <person name="Huo Q."/>
            <person name="Li W."/>
            <person name="Guo W."/>
            <person name="Chen H."/>
            <person name="Zhou L."/>
            <person name="Ni X."/>
            <person name="Tian J."/>
            <person name="Zhou Y."/>
            <person name="Sheng Y."/>
            <person name="Liu T."/>
            <person name="Pan Y."/>
            <person name="Xia L."/>
            <person name="Li J."/>
            <person name="Zhao F."/>
            <person name="Cao W."/>
        </authorList>
    </citation>
    <scope>NUCLEOTIDE SEQUENCE</scope>
    <source>
        <strain evidence="1">Hyas-2018</strain>
    </source>
</reference>
<organism evidence="1 2">
    <name type="scientific">Hyalomma asiaticum</name>
    <name type="common">Tick</name>
    <dbReference type="NCBI Taxonomy" id="266040"/>
    <lineage>
        <taxon>Eukaryota</taxon>
        <taxon>Metazoa</taxon>
        <taxon>Ecdysozoa</taxon>
        <taxon>Arthropoda</taxon>
        <taxon>Chelicerata</taxon>
        <taxon>Arachnida</taxon>
        <taxon>Acari</taxon>
        <taxon>Parasitiformes</taxon>
        <taxon>Ixodida</taxon>
        <taxon>Ixodoidea</taxon>
        <taxon>Ixodidae</taxon>
        <taxon>Hyalomminae</taxon>
        <taxon>Hyalomma</taxon>
    </lineage>
</organism>
<dbReference type="EMBL" id="CM023491">
    <property type="protein sequence ID" value="KAH6940633.1"/>
    <property type="molecule type" value="Genomic_DNA"/>
</dbReference>
<name>A0ACB7T0I3_HYAAI</name>
<evidence type="ECO:0000313" key="2">
    <source>
        <dbReference type="Proteomes" id="UP000821845"/>
    </source>
</evidence>
<dbReference type="Proteomes" id="UP000821845">
    <property type="component" value="Chromosome 11"/>
</dbReference>
<comment type="caution">
    <text evidence="1">The sequence shown here is derived from an EMBL/GenBank/DDBJ whole genome shotgun (WGS) entry which is preliminary data.</text>
</comment>
<evidence type="ECO:0000313" key="1">
    <source>
        <dbReference type="EMBL" id="KAH6940633.1"/>
    </source>
</evidence>